<dbReference type="InterPro" id="IPR013525">
    <property type="entry name" value="ABC2_TM"/>
</dbReference>
<comment type="subcellular location">
    <subcellularLocation>
        <location evidence="1">Membrane</location>
        <topology evidence="1">Multi-pass membrane protein</topology>
    </subcellularLocation>
</comment>
<dbReference type="Gene3D" id="3.40.50.300">
    <property type="entry name" value="P-loop containing nucleotide triphosphate hydrolases"/>
    <property type="match status" value="1"/>
</dbReference>
<dbReference type="EMBL" id="HBGH01012798">
    <property type="protein sequence ID" value="CAD9235078.1"/>
    <property type="molecule type" value="Transcribed_RNA"/>
</dbReference>
<organism evidence="10">
    <name type="scientific">Compsopogon caeruleus</name>
    <dbReference type="NCBI Taxonomy" id="31354"/>
    <lineage>
        <taxon>Eukaryota</taxon>
        <taxon>Rhodophyta</taxon>
        <taxon>Compsopogonophyceae</taxon>
        <taxon>Compsopogonales</taxon>
        <taxon>Compsopogonaceae</taxon>
        <taxon>Compsopogon</taxon>
    </lineage>
</organism>
<dbReference type="InterPro" id="IPR003439">
    <property type="entry name" value="ABC_transporter-like_ATP-bd"/>
</dbReference>
<feature type="transmembrane region" description="Helical" evidence="6">
    <location>
        <begin position="344"/>
        <end position="361"/>
    </location>
</feature>
<proteinExistence type="predicted"/>
<feature type="transmembrane region" description="Helical" evidence="6">
    <location>
        <begin position="257"/>
        <end position="277"/>
    </location>
</feature>
<sequence length="515" mass="57801">MKHQVSIVTQEDVFFTNLTVGETLDFTARTRLPDNMSREDRQNTLREVTTSLGIQGILNTIIGDYFKKGISGGERKRLNIACELLTNPKFLFLDEPTSGLDSGVAWSLMKQIRKLSREDRVVITTVHQPNSQMFGLFDKLLFLVDGEVCYFGPAQRVSAYLDSLGLKCPATFNPADYMMQVITFDGSNPEGAEKVRKKLKDNWKLVETTQEGSAKSSANSRRLFCRERSQYTTSVGRQYVALCRRSFKQRRGETAQLINLIQHISLAFIVSSLWFQISDTEASLPDRLGVFFFTTAFWGFTPMFAAIFSYPLERSVLQKDLASSAYRLACYSLAKATVEVPVEIFYPTLYWIIVYFMVGLNGQIDRFFISTVVLTIHVLASQSIGGFIAVLVNDLKIAQVVATLSMLGSLLFGGFYVTTNRVPAPLRPLKWISPVQYAYSALVINDISGHNFTCDAEYPTVYSQGGTNCPVTDSDILWASSIDDSLGVAGDAIILFCFVLFFRLAAYGILRYRHY</sequence>
<feature type="domain" description="ABC transporter" evidence="7">
    <location>
        <begin position="2"/>
        <end position="98"/>
    </location>
</feature>
<reference evidence="10" key="1">
    <citation type="submission" date="2021-01" db="EMBL/GenBank/DDBJ databases">
        <authorList>
            <person name="Corre E."/>
            <person name="Pelletier E."/>
            <person name="Niang G."/>
            <person name="Scheremetjew M."/>
            <person name="Finn R."/>
            <person name="Kale V."/>
            <person name="Holt S."/>
            <person name="Cochrane G."/>
            <person name="Meng A."/>
            <person name="Brown T."/>
            <person name="Cohen L."/>
        </authorList>
    </citation>
    <scope>NUCLEOTIDE SEQUENCE</scope>
    <source>
        <strain evidence="10">SAG 36.94</strain>
    </source>
</reference>
<keyword evidence="4 6" id="KW-1133">Transmembrane helix</keyword>
<feature type="domain" description="ABC transporter family G" evidence="9">
    <location>
        <begin position="127"/>
        <end position="183"/>
    </location>
</feature>
<evidence type="ECO:0000313" key="10">
    <source>
        <dbReference type="EMBL" id="CAD9235078.1"/>
    </source>
</evidence>
<evidence type="ECO:0008006" key="11">
    <source>
        <dbReference type="Google" id="ProtNLM"/>
    </source>
</evidence>
<dbReference type="InterPro" id="IPR050352">
    <property type="entry name" value="ABCG_transporters"/>
</dbReference>
<evidence type="ECO:0000259" key="7">
    <source>
        <dbReference type="Pfam" id="PF00005"/>
    </source>
</evidence>
<dbReference type="GO" id="GO:0016887">
    <property type="term" value="F:ATP hydrolysis activity"/>
    <property type="evidence" value="ECO:0007669"/>
    <property type="project" value="InterPro"/>
</dbReference>
<dbReference type="PANTHER" id="PTHR48041:SF63">
    <property type="entry name" value="EARLY GENE AT 23, ISOFORM C"/>
    <property type="match status" value="1"/>
</dbReference>
<evidence type="ECO:0000256" key="3">
    <source>
        <dbReference type="ARBA" id="ARBA00022692"/>
    </source>
</evidence>
<name>A0A7S1TFV1_9RHOD</name>
<dbReference type="InterPro" id="IPR043926">
    <property type="entry name" value="ABCG_dom"/>
</dbReference>
<dbReference type="PANTHER" id="PTHR48041">
    <property type="entry name" value="ABC TRANSPORTER G FAMILY MEMBER 28"/>
    <property type="match status" value="1"/>
</dbReference>
<dbReference type="GO" id="GO:0005524">
    <property type="term" value="F:ATP binding"/>
    <property type="evidence" value="ECO:0007669"/>
    <property type="project" value="InterPro"/>
</dbReference>
<dbReference type="Pfam" id="PF19055">
    <property type="entry name" value="ABC2_membrane_7"/>
    <property type="match status" value="1"/>
</dbReference>
<evidence type="ECO:0000256" key="5">
    <source>
        <dbReference type="ARBA" id="ARBA00023136"/>
    </source>
</evidence>
<evidence type="ECO:0000259" key="9">
    <source>
        <dbReference type="Pfam" id="PF19055"/>
    </source>
</evidence>
<evidence type="ECO:0000256" key="2">
    <source>
        <dbReference type="ARBA" id="ARBA00022448"/>
    </source>
</evidence>
<feature type="transmembrane region" description="Helical" evidence="6">
    <location>
        <begin position="289"/>
        <end position="310"/>
    </location>
</feature>
<dbReference type="InterPro" id="IPR027417">
    <property type="entry name" value="P-loop_NTPase"/>
</dbReference>
<dbReference type="Pfam" id="PF00005">
    <property type="entry name" value="ABC_tran"/>
    <property type="match status" value="1"/>
</dbReference>
<evidence type="ECO:0000256" key="6">
    <source>
        <dbReference type="SAM" id="Phobius"/>
    </source>
</evidence>
<gene>
    <name evidence="10" type="ORF">CCAE0312_LOCUS7168</name>
</gene>
<evidence type="ECO:0000256" key="1">
    <source>
        <dbReference type="ARBA" id="ARBA00004141"/>
    </source>
</evidence>
<keyword evidence="5 6" id="KW-0472">Membrane</keyword>
<feature type="domain" description="ABC-2 type transporter transmembrane" evidence="8">
    <location>
        <begin position="237"/>
        <end position="445"/>
    </location>
</feature>
<keyword evidence="2" id="KW-0813">Transport</keyword>
<feature type="transmembrane region" description="Helical" evidence="6">
    <location>
        <begin position="492"/>
        <end position="510"/>
    </location>
</feature>
<dbReference type="AlphaFoldDB" id="A0A7S1TFV1"/>
<dbReference type="GO" id="GO:0005886">
    <property type="term" value="C:plasma membrane"/>
    <property type="evidence" value="ECO:0007669"/>
    <property type="project" value="TreeGrafter"/>
</dbReference>
<keyword evidence="3 6" id="KW-0812">Transmembrane</keyword>
<evidence type="ECO:0000259" key="8">
    <source>
        <dbReference type="Pfam" id="PF01061"/>
    </source>
</evidence>
<feature type="transmembrane region" description="Helical" evidence="6">
    <location>
        <begin position="367"/>
        <end position="390"/>
    </location>
</feature>
<dbReference type="SUPFAM" id="SSF52540">
    <property type="entry name" value="P-loop containing nucleoside triphosphate hydrolases"/>
    <property type="match status" value="1"/>
</dbReference>
<accession>A0A7S1TFV1</accession>
<protein>
    <recommendedName>
        <fullName evidence="11">ATP-dependent transporter ycf16</fullName>
    </recommendedName>
</protein>
<evidence type="ECO:0000256" key="4">
    <source>
        <dbReference type="ARBA" id="ARBA00022989"/>
    </source>
</evidence>
<dbReference type="Pfam" id="PF01061">
    <property type="entry name" value="ABC2_membrane"/>
    <property type="match status" value="1"/>
</dbReference>
<feature type="transmembrane region" description="Helical" evidence="6">
    <location>
        <begin position="397"/>
        <end position="417"/>
    </location>
</feature>
<dbReference type="GO" id="GO:0140359">
    <property type="term" value="F:ABC-type transporter activity"/>
    <property type="evidence" value="ECO:0007669"/>
    <property type="project" value="InterPro"/>
</dbReference>